<organism evidence="3 4">
    <name type="scientific">Goodea atripinnis</name>
    <dbReference type="NCBI Taxonomy" id="208336"/>
    <lineage>
        <taxon>Eukaryota</taxon>
        <taxon>Metazoa</taxon>
        <taxon>Chordata</taxon>
        <taxon>Craniata</taxon>
        <taxon>Vertebrata</taxon>
        <taxon>Euteleostomi</taxon>
        <taxon>Actinopterygii</taxon>
        <taxon>Neopterygii</taxon>
        <taxon>Teleostei</taxon>
        <taxon>Neoteleostei</taxon>
        <taxon>Acanthomorphata</taxon>
        <taxon>Ovalentaria</taxon>
        <taxon>Atherinomorphae</taxon>
        <taxon>Cyprinodontiformes</taxon>
        <taxon>Goodeidae</taxon>
        <taxon>Goodea</taxon>
    </lineage>
</organism>
<evidence type="ECO:0000256" key="1">
    <source>
        <dbReference type="ARBA" id="ARBA00004141"/>
    </source>
</evidence>
<evidence type="ECO:0000256" key="2">
    <source>
        <dbReference type="SAM" id="Phobius"/>
    </source>
</evidence>
<dbReference type="InterPro" id="IPR036259">
    <property type="entry name" value="MFS_trans_sf"/>
</dbReference>
<name>A0ABV0PSD2_9TELE</name>
<feature type="transmembrane region" description="Helical" evidence="2">
    <location>
        <begin position="70"/>
        <end position="88"/>
    </location>
</feature>
<comment type="caution">
    <text evidence="3">The sequence shown here is derived from an EMBL/GenBank/DDBJ whole genome shotgun (WGS) entry which is preliminary data.</text>
</comment>
<evidence type="ECO:0000313" key="4">
    <source>
        <dbReference type="Proteomes" id="UP001476798"/>
    </source>
</evidence>
<protein>
    <submittedName>
        <fullName evidence="3">Uncharacterized protein</fullName>
    </submittedName>
</protein>
<gene>
    <name evidence="3" type="ORF">GOODEAATRI_028220</name>
</gene>
<dbReference type="Proteomes" id="UP001476798">
    <property type="component" value="Unassembled WGS sequence"/>
</dbReference>
<feature type="transmembrane region" description="Helical" evidence="2">
    <location>
        <begin position="7"/>
        <end position="25"/>
    </location>
</feature>
<evidence type="ECO:0000313" key="3">
    <source>
        <dbReference type="EMBL" id="MEQ2186420.1"/>
    </source>
</evidence>
<dbReference type="SUPFAM" id="SSF103473">
    <property type="entry name" value="MFS general substrate transporter"/>
    <property type="match status" value="1"/>
</dbReference>
<accession>A0ABV0PSD2</accession>
<keyword evidence="2" id="KW-1133">Transmembrane helix</keyword>
<keyword evidence="2" id="KW-0472">Membrane</keyword>
<dbReference type="Gene3D" id="1.20.1250.20">
    <property type="entry name" value="MFS general substrate transporter like domains"/>
    <property type="match status" value="1"/>
</dbReference>
<comment type="subcellular location">
    <subcellularLocation>
        <location evidence="1">Membrane</location>
        <topology evidence="1">Multi-pass membrane protein</topology>
    </subcellularLocation>
</comment>
<sequence length="152" mass="17534">IFWMTGSMLIILLGMLVVPTMGWRWMIRLSITPSIILIFLFKVQDLLHACKERGSWRILLSSSFRRTSLLLWYSWFVASFAYYGSVLSSSELLEKNLLCVMNADEEHQVKHRHESGRCYCIPFGKSDYQTLLISSLGEVACESMTRNLNVSI</sequence>
<feature type="non-terminal residue" evidence="3">
    <location>
        <position position="1"/>
    </location>
</feature>
<proteinExistence type="predicted"/>
<dbReference type="EMBL" id="JAHRIO010083831">
    <property type="protein sequence ID" value="MEQ2186420.1"/>
    <property type="molecule type" value="Genomic_DNA"/>
</dbReference>
<keyword evidence="2" id="KW-0812">Transmembrane</keyword>
<reference evidence="3 4" key="1">
    <citation type="submission" date="2021-06" db="EMBL/GenBank/DDBJ databases">
        <authorList>
            <person name="Palmer J.M."/>
        </authorList>
    </citation>
    <scope>NUCLEOTIDE SEQUENCE [LARGE SCALE GENOMIC DNA]</scope>
    <source>
        <strain evidence="3 4">GA_2019</strain>
        <tissue evidence="3">Muscle</tissue>
    </source>
</reference>
<keyword evidence="4" id="KW-1185">Reference proteome</keyword>